<gene>
    <name evidence="10" type="ORF">ROZALSC1DRAFT_26666</name>
</gene>
<dbReference type="PROSITE" id="PS00845">
    <property type="entry name" value="CAP_GLY_1"/>
    <property type="match status" value="1"/>
</dbReference>
<sequence length="386" mass="44662">MDLEIGQRVLLGNNLEGVIRYVGNADFATGIWVGIELDEPKGKNNGTVQGTQYFVCEEKHGIFVRPAMILKIFGDGEKEGNMSRPDVAVSENAKRTGLSVRDRHSVGPIRTSARPSITARDISQRNSMPPVLPRTSIGRTSPVEKSITSADSIQKRIVNKSELIENRRSSTSPKTDDEEINKMREQISIERENARVIKEELKKYVRMSQESEDARKRIEERLVKVEEENRKLKEEMLDSQGMDQQEMLDTIEILTLDKEVAEEKYEAALEEIERLKKQTEEKKEFKETNLNEINIDEIILENDMLREALARLDEMSKKSNQENLERIQQLEEKTFEFERMRNENEKNARELREKEEMINQLKEDVDAAVNAEMMISELTEKNFNLE</sequence>
<dbReference type="Proteomes" id="UP000281549">
    <property type="component" value="Unassembled WGS sequence"/>
</dbReference>
<keyword evidence="2" id="KW-0963">Cytoplasm</keyword>
<reference evidence="11" key="1">
    <citation type="journal article" date="2018" name="Nat. Microbiol.">
        <title>Leveraging single-cell genomics to expand the fungal tree of life.</title>
        <authorList>
            <person name="Ahrendt S.R."/>
            <person name="Quandt C.A."/>
            <person name="Ciobanu D."/>
            <person name="Clum A."/>
            <person name="Salamov A."/>
            <person name="Andreopoulos B."/>
            <person name="Cheng J.F."/>
            <person name="Woyke T."/>
            <person name="Pelin A."/>
            <person name="Henrissat B."/>
            <person name="Reynolds N.K."/>
            <person name="Benny G.L."/>
            <person name="Smith M.E."/>
            <person name="James T.Y."/>
            <person name="Grigoriev I.V."/>
        </authorList>
    </citation>
    <scope>NUCLEOTIDE SEQUENCE [LARGE SCALE GENOMIC DNA]</scope>
    <source>
        <strain evidence="11">CSF55</strain>
    </source>
</reference>
<dbReference type="SMART" id="SM01052">
    <property type="entry name" value="CAP_GLY"/>
    <property type="match status" value="1"/>
</dbReference>
<dbReference type="GO" id="GO:0005874">
    <property type="term" value="C:microtubule"/>
    <property type="evidence" value="ECO:0007669"/>
    <property type="project" value="UniProtKB-KW"/>
</dbReference>
<dbReference type="Pfam" id="PF01302">
    <property type="entry name" value="CAP_GLY"/>
    <property type="match status" value="1"/>
</dbReference>
<dbReference type="PROSITE" id="PS50245">
    <property type="entry name" value="CAP_GLY_2"/>
    <property type="match status" value="1"/>
</dbReference>
<keyword evidence="4" id="KW-0243">Dynein</keyword>
<evidence type="ECO:0000256" key="8">
    <source>
        <dbReference type="SAM" id="MobiDB-lite"/>
    </source>
</evidence>
<evidence type="ECO:0000256" key="4">
    <source>
        <dbReference type="ARBA" id="ARBA00023017"/>
    </source>
</evidence>
<feature type="region of interest" description="Disordered" evidence="8">
    <location>
        <begin position="125"/>
        <end position="149"/>
    </location>
</feature>
<dbReference type="Gene3D" id="2.30.30.190">
    <property type="entry name" value="CAP Gly-rich-like domain"/>
    <property type="match status" value="1"/>
</dbReference>
<name>A0A4P9YQ74_ROZAC</name>
<evidence type="ECO:0000256" key="3">
    <source>
        <dbReference type="ARBA" id="ARBA00022701"/>
    </source>
</evidence>
<keyword evidence="3" id="KW-0493">Microtubule</keyword>
<feature type="non-terminal residue" evidence="10">
    <location>
        <position position="386"/>
    </location>
</feature>
<dbReference type="InterPro" id="IPR000938">
    <property type="entry name" value="CAP-Gly_domain"/>
</dbReference>
<dbReference type="GO" id="GO:0005819">
    <property type="term" value="C:spindle"/>
    <property type="evidence" value="ECO:0007669"/>
    <property type="project" value="UniProtKB-SubCell"/>
</dbReference>
<dbReference type="AlphaFoldDB" id="A0A4P9YQ74"/>
<accession>A0A4P9YQ74</accession>
<protein>
    <recommendedName>
        <fullName evidence="9">CAP-Gly domain-containing protein</fullName>
    </recommendedName>
</protein>
<dbReference type="PANTHER" id="PTHR18916:SF6">
    <property type="entry name" value="DYNACTIN SUBUNIT 1"/>
    <property type="match status" value="1"/>
</dbReference>
<keyword evidence="5 7" id="KW-0175">Coiled coil</keyword>
<dbReference type="EMBL" id="ML004918">
    <property type="protein sequence ID" value="RKP21953.1"/>
    <property type="molecule type" value="Genomic_DNA"/>
</dbReference>
<dbReference type="SUPFAM" id="SSF74924">
    <property type="entry name" value="Cap-Gly domain"/>
    <property type="match status" value="1"/>
</dbReference>
<feature type="region of interest" description="Disordered" evidence="8">
    <location>
        <begin position="80"/>
        <end position="109"/>
    </location>
</feature>
<evidence type="ECO:0000256" key="1">
    <source>
        <dbReference type="ARBA" id="ARBA00004186"/>
    </source>
</evidence>
<evidence type="ECO:0000313" key="11">
    <source>
        <dbReference type="Proteomes" id="UP000281549"/>
    </source>
</evidence>
<dbReference type="PANTHER" id="PTHR18916">
    <property type="entry name" value="DYNACTIN 1-RELATED MICROTUBULE-BINDING"/>
    <property type="match status" value="1"/>
</dbReference>
<proteinExistence type="predicted"/>
<evidence type="ECO:0000256" key="7">
    <source>
        <dbReference type="SAM" id="Coils"/>
    </source>
</evidence>
<evidence type="ECO:0000259" key="9">
    <source>
        <dbReference type="PROSITE" id="PS50245"/>
    </source>
</evidence>
<comment type="subcellular location">
    <subcellularLocation>
        <location evidence="1">Cytoplasm</location>
        <location evidence="1">Cytoskeleton</location>
        <location evidence="1">Spindle</location>
    </subcellularLocation>
</comment>
<dbReference type="InterPro" id="IPR036859">
    <property type="entry name" value="CAP-Gly_dom_sf"/>
</dbReference>
<evidence type="ECO:0000313" key="10">
    <source>
        <dbReference type="EMBL" id="RKP21953.1"/>
    </source>
</evidence>
<keyword evidence="6" id="KW-0206">Cytoskeleton</keyword>
<feature type="domain" description="CAP-Gly" evidence="9">
    <location>
        <begin position="23"/>
        <end position="65"/>
    </location>
</feature>
<evidence type="ECO:0000256" key="5">
    <source>
        <dbReference type="ARBA" id="ARBA00023054"/>
    </source>
</evidence>
<evidence type="ECO:0000256" key="6">
    <source>
        <dbReference type="ARBA" id="ARBA00023212"/>
    </source>
</evidence>
<dbReference type="GO" id="GO:0030286">
    <property type="term" value="C:dynein complex"/>
    <property type="evidence" value="ECO:0007669"/>
    <property type="project" value="UniProtKB-KW"/>
</dbReference>
<evidence type="ECO:0000256" key="2">
    <source>
        <dbReference type="ARBA" id="ARBA00022490"/>
    </source>
</evidence>
<organism evidence="10 11">
    <name type="scientific">Rozella allomycis (strain CSF55)</name>
    <dbReference type="NCBI Taxonomy" id="988480"/>
    <lineage>
        <taxon>Eukaryota</taxon>
        <taxon>Fungi</taxon>
        <taxon>Fungi incertae sedis</taxon>
        <taxon>Cryptomycota</taxon>
        <taxon>Cryptomycota incertae sedis</taxon>
        <taxon>Rozella</taxon>
    </lineage>
</organism>
<feature type="coiled-coil region" evidence="7">
    <location>
        <begin position="180"/>
        <end position="371"/>
    </location>
</feature>